<sequence>MASKNANDVLKSFLSHDPKARYTFDSEKDSPESQICRQGPQSEECITLKMNSKQLFKAMQDHGFFCALPFNPDKTHMECKPLP</sequence>
<protein>
    <submittedName>
        <fullName evidence="1">Uncharacterized protein</fullName>
    </submittedName>
</protein>
<comment type="caution">
    <text evidence="1">The sequence shown here is derived from an EMBL/GenBank/DDBJ whole genome shotgun (WGS) entry which is preliminary data.</text>
</comment>
<evidence type="ECO:0000313" key="1">
    <source>
        <dbReference type="EMBL" id="KAF7778856.1"/>
    </source>
</evidence>
<reference evidence="1 2" key="1">
    <citation type="journal article" name="Sci. Rep.">
        <title>Telomere-to-telomere assembled and centromere annotated genomes of the two main subspecies of the button mushroom Agaricus bisporus reveal especially polymorphic chromosome ends.</title>
        <authorList>
            <person name="Sonnenberg A.S.M."/>
            <person name="Sedaghat-Telgerd N."/>
            <person name="Lavrijssen B."/>
            <person name="Ohm R.A."/>
            <person name="Hendrickx P.M."/>
            <person name="Scholtmeijer K."/>
            <person name="Baars J.J.P."/>
            <person name="van Peer A."/>
        </authorList>
    </citation>
    <scope>NUCLEOTIDE SEQUENCE [LARGE SCALE GENOMIC DNA]</scope>
    <source>
        <strain evidence="1 2">H119_p4</strain>
    </source>
</reference>
<gene>
    <name evidence="1" type="ORF">Agabi119p4_3201</name>
</gene>
<dbReference type="Proteomes" id="UP000629468">
    <property type="component" value="Unassembled WGS sequence"/>
</dbReference>
<proteinExistence type="predicted"/>
<organism evidence="1 2">
    <name type="scientific">Agaricus bisporus var. burnettii</name>
    <dbReference type="NCBI Taxonomy" id="192524"/>
    <lineage>
        <taxon>Eukaryota</taxon>
        <taxon>Fungi</taxon>
        <taxon>Dikarya</taxon>
        <taxon>Basidiomycota</taxon>
        <taxon>Agaricomycotina</taxon>
        <taxon>Agaricomycetes</taxon>
        <taxon>Agaricomycetidae</taxon>
        <taxon>Agaricales</taxon>
        <taxon>Agaricineae</taxon>
        <taxon>Agaricaceae</taxon>
        <taxon>Agaricus</taxon>
    </lineage>
</organism>
<dbReference type="EMBL" id="JABXXO010000004">
    <property type="protein sequence ID" value="KAF7778856.1"/>
    <property type="molecule type" value="Genomic_DNA"/>
</dbReference>
<dbReference type="AlphaFoldDB" id="A0A8H7F6N8"/>
<evidence type="ECO:0000313" key="2">
    <source>
        <dbReference type="Proteomes" id="UP000629468"/>
    </source>
</evidence>
<name>A0A8H7F6N8_AGABI</name>
<accession>A0A8H7F6N8</accession>